<dbReference type="EMBL" id="VLTL01000072">
    <property type="protein sequence ID" value="KAA0163034.1"/>
    <property type="molecule type" value="Genomic_DNA"/>
</dbReference>
<protein>
    <recommendedName>
        <fullName evidence="3">SWIM-type domain-containing protein</fullName>
    </recommendedName>
</protein>
<dbReference type="InterPro" id="IPR007527">
    <property type="entry name" value="Znf_SWIM"/>
</dbReference>
<keyword evidence="1" id="KW-0863">Zinc-finger</keyword>
<evidence type="ECO:0000256" key="1">
    <source>
        <dbReference type="PROSITE-ProRule" id="PRU00325"/>
    </source>
</evidence>
<dbReference type="PANTHER" id="PTHR28498">
    <property type="entry name" value="ZINC FINGER SWIM DOMAIN-CONTAINING PROTEIN 7"/>
    <property type="match status" value="1"/>
</dbReference>
<dbReference type="EMBL" id="VLTO01000027">
    <property type="protein sequence ID" value="KAA0173976.1"/>
    <property type="molecule type" value="Genomic_DNA"/>
</dbReference>
<keyword evidence="1" id="KW-0862">Zinc</keyword>
<evidence type="ECO:0000259" key="3">
    <source>
        <dbReference type="PROSITE" id="PS50966"/>
    </source>
</evidence>
<dbReference type="Proteomes" id="UP000324907">
    <property type="component" value="Unassembled WGS sequence"/>
</dbReference>
<dbReference type="PANTHER" id="PTHR28498:SF1">
    <property type="entry name" value="ZINC FINGER SWIM DOMAIN-CONTAINING PROTEIN 7"/>
    <property type="match status" value="1"/>
</dbReference>
<comment type="caution">
    <text evidence="4">The sequence shown here is derived from an EMBL/GenBank/DDBJ whole genome shotgun (WGS) entry which is preliminary data.</text>
</comment>
<gene>
    <name evidence="5" type="ORF">FNF27_04537</name>
    <name evidence="4" type="ORF">FNF28_04424</name>
</gene>
<accession>A0A5A8DEI4</accession>
<dbReference type="OrthoDB" id="337581at2759"/>
<feature type="region of interest" description="Disordered" evidence="2">
    <location>
        <begin position="183"/>
        <end position="204"/>
    </location>
</feature>
<organism evidence="4 7">
    <name type="scientific">Cafeteria roenbergensis</name>
    <name type="common">Marine flagellate</name>
    <dbReference type="NCBI Taxonomy" id="33653"/>
    <lineage>
        <taxon>Eukaryota</taxon>
        <taxon>Sar</taxon>
        <taxon>Stramenopiles</taxon>
        <taxon>Bigyra</taxon>
        <taxon>Opalozoa</taxon>
        <taxon>Bicosoecida</taxon>
        <taxon>Cafeteriaceae</taxon>
        <taxon>Cafeteria</taxon>
    </lineage>
</organism>
<dbReference type="PROSITE" id="PS50966">
    <property type="entry name" value="ZF_SWIM"/>
    <property type="match status" value="1"/>
</dbReference>
<dbReference type="Proteomes" id="UP000322899">
    <property type="component" value="Unassembled WGS sequence"/>
</dbReference>
<evidence type="ECO:0000313" key="6">
    <source>
        <dbReference type="Proteomes" id="UP000322899"/>
    </source>
</evidence>
<dbReference type="GO" id="GO:0008270">
    <property type="term" value="F:zinc ion binding"/>
    <property type="evidence" value="ECO:0007669"/>
    <property type="project" value="UniProtKB-KW"/>
</dbReference>
<dbReference type="GO" id="GO:0097196">
    <property type="term" value="C:Shu complex"/>
    <property type="evidence" value="ECO:0007669"/>
    <property type="project" value="TreeGrafter"/>
</dbReference>
<name>A0A5A8DEI4_CAFRO</name>
<evidence type="ECO:0000256" key="2">
    <source>
        <dbReference type="SAM" id="MobiDB-lite"/>
    </source>
</evidence>
<sequence>MQADPAMLAGQVLTAAASDGELSDDDIRALDLLLPDGVLGRAMDLVDKGKVIRLVGRPSGHCVHIVRTLAAKRHRVERSAEQAYLCLPGLCTCPAFAAAGEASGALEPRSPAAGRHTTLCKHLVAVMLAETCGAANVKVLDDAALVLRKTALLHAVLPAAPLIPPTATAGRADGFSAASRGIDTPASLGDSGPWPAGVSQLPDR</sequence>
<feature type="domain" description="SWIM-type" evidence="3">
    <location>
        <begin position="74"/>
        <end position="131"/>
    </location>
</feature>
<evidence type="ECO:0000313" key="4">
    <source>
        <dbReference type="EMBL" id="KAA0163034.1"/>
    </source>
</evidence>
<evidence type="ECO:0000313" key="5">
    <source>
        <dbReference type="EMBL" id="KAA0173976.1"/>
    </source>
</evidence>
<proteinExistence type="predicted"/>
<dbReference type="AlphaFoldDB" id="A0A5A8DEI4"/>
<dbReference type="GO" id="GO:0000724">
    <property type="term" value="P:double-strand break repair via homologous recombination"/>
    <property type="evidence" value="ECO:0007669"/>
    <property type="project" value="TreeGrafter"/>
</dbReference>
<keyword evidence="1" id="KW-0479">Metal-binding</keyword>
<evidence type="ECO:0000313" key="7">
    <source>
        <dbReference type="Proteomes" id="UP000324907"/>
    </source>
</evidence>
<reference evidence="6 7" key="1">
    <citation type="submission" date="2019-07" db="EMBL/GenBank/DDBJ databases">
        <title>Genomes of Cafeteria roenbergensis.</title>
        <authorList>
            <person name="Fischer M.G."/>
            <person name="Hackl T."/>
            <person name="Roman M."/>
        </authorList>
    </citation>
    <scope>NUCLEOTIDE SEQUENCE [LARGE SCALE GENOMIC DNA]</scope>
    <source>
        <strain evidence="5 6">E4-10P</strain>
        <strain evidence="4 7">RCC970-E3</strain>
    </source>
</reference>